<dbReference type="AlphaFoldDB" id="A0A7W3YDU5"/>
<comment type="caution">
    <text evidence="2">The sequence shown here is derived from an EMBL/GenBank/DDBJ whole genome shotgun (WGS) entry which is preliminary data.</text>
</comment>
<dbReference type="InterPro" id="IPR017208">
    <property type="entry name" value="UCP037442_abhydr"/>
</dbReference>
<evidence type="ECO:0000259" key="1">
    <source>
        <dbReference type="Pfam" id="PF12146"/>
    </source>
</evidence>
<keyword evidence="3" id="KW-1185">Reference proteome</keyword>
<gene>
    <name evidence="2" type="ORF">H4F99_02840</name>
</gene>
<dbReference type="Pfam" id="PF12146">
    <property type="entry name" value="Hydrolase_4"/>
    <property type="match status" value="1"/>
</dbReference>
<feature type="domain" description="Serine aminopeptidase S33" evidence="1">
    <location>
        <begin position="22"/>
        <end position="162"/>
    </location>
</feature>
<dbReference type="InterPro" id="IPR022742">
    <property type="entry name" value="Hydrolase_4"/>
</dbReference>
<organism evidence="2 3">
    <name type="scientific">Marilutibacter penaei</name>
    <dbReference type="NCBI Taxonomy" id="2759900"/>
    <lineage>
        <taxon>Bacteria</taxon>
        <taxon>Pseudomonadati</taxon>
        <taxon>Pseudomonadota</taxon>
        <taxon>Gammaproteobacteria</taxon>
        <taxon>Lysobacterales</taxon>
        <taxon>Lysobacteraceae</taxon>
        <taxon>Marilutibacter</taxon>
    </lineage>
</organism>
<dbReference type="Proteomes" id="UP000552587">
    <property type="component" value="Unassembled WGS sequence"/>
</dbReference>
<dbReference type="InterPro" id="IPR029058">
    <property type="entry name" value="AB_hydrolase_fold"/>
</dbReference>
<sequence>METACVAADGHAWHLIVRSPPRPRACLLWLPALGVAARHYIPFAEALAKEGIATCLHEWRGNGSSSWRASRMQDWGYREILELDIPASEAALPAPLGGLPRIVGGHSLGGQLACCRIALASGRTPRLWLVASGAPYWRAFPAPARWLLPMAYRFLPWLARHNGALPGRRLGFGGNEARGLIQDWARTALSGRYAVAGLGEDVDAALARSVPATDAVLLARDWLAPPSSLDYLLSRMPGAHATRTVLDDQALGGSADHFTWMKQPGVVARWLAVRLPG</sequence>
<name>A0A7W3YDU5_9GAMM</name>
<dbReference type="PIRSF" id="PIRSF037442">
    <property type="entry name" value="UCP037442_abhydr"/>
    <property type="match status" value="1"/>
</dbReference>
<dbReference type="SUPFAM" id="SSF53474">
    <property type="entry name" value="alpha/beta-Hydrolases"/>
    <property type="match status" value="1"/>
</dbReference>
<dbReference type="EMBL" id="JACHTE010000002">
    <property type="protein sequence ID" value="MBB1087422.1"/>
    <property type="molecule type" value="Genomic_DNA"/>
</dbReference>
<dbReference type="Gene3D" id="3.40.50.1820">
    <property type="entry name" value="alpha/beta hydrolase"/>
    <property type="match status" value="1"/>
</dbReference>
<dbReference type="GO" id="GO:0016787">
    <property type="term" value="F:hydrolase activity"/>
    <property type="evidence" value="ECO:0007669"/>
    <property type="project" value="UniProtKB-KW"/>
</dbReference>
<evidence type="ECO:0000313" key="3">
    <source>
        <dbReference type="Proteomes" id="UP000552587"/>
    </source>
</evidence>
<reference evidence="2 3" key="1">
    <citation type="submission" date="2020-07" db="EMBL/GenBank/DDBJ databases">
        <authorList>
            <person name="Xu S."/>
            <person name="Li A."/>
        </authorList>
    </citation>
    <scope>NUCLEOTIDE SEQUENCE [LARGE SCALE GENOMIC DNA]</scope>
    <source>
        <strain evidence="2 3">SG-8</strain>
    </source>
</reference>
<proteinExistence type="predicted"/>
<keyword evidence="2" id="KW-0378">Hydrolase</keyword>
<protein>
    <submittedName>
        <fullName evidence="2">Alpha/beta hydrolase</fullName>
    </submittedName>
</protein>
<evidence type="ECO:0000313" key="2">
    <source>
        <dbReference type="EMBL" id="MBB1087422.1"/>
    </source>
</evidence>
<accession>A0A7W3YDU5</accession>